<dbReference type="EMBL" id="VIEB01000138">
    <property type="protein sequence ID" value="TQE04525.1"/>
    <property type="molecule type" value="Genomic_DNA"/>
</dbReference>
<proteinExistence type="predicted"/>
<dbReference type="GO" id="GO:0017076">
    <property type="term" value="F:purine nucleotide binding"/>
    <property type="evidence" value="ECO:0007669"/>
    <property type="project" value="InterPro"/>
</dbReference>
<dbReference type="AlphaFoldDB" id="A0A540N0E4"/>
<accession>A0A540N0E4</accession>
<protein>
    <submittedName>
        <fullName evidence="1">Uncharacterized protein</fullName>
    </submittedName>
</protein>
<organism evidence="1 2">
    <name type="scientific">Malus baccata</name>
    <name type="common">Siberian crab apple</name>
    <name type="synonym">Pyrus baccata</name>
    <dbReference type="NCBI Taxonomy" id="106549"/>
    <lineage>
        <taxon>Eukaryota</taxon>
        <taxon>Viridiplantae</taxon>
        <taxon>Streptophyta</taxon>
        <taxon>Embryophyta</taxon>
        <taxon>Tracheophyta</taxon>
        <taxon>Spermatophyta</taxon>
        <taxon>Magnoliopsida</taxon>
        <taxon>eudicotyledons</taxon>
        <taxon>Gunneridae</taxon>
        <taxon>Pentapetalae</taxon>
        <taxon>rosids</taxon>
        <taxon>fabids</taxon>
        <taxon>Rosales</taxon>
        <taxon>Rosaceae</taxon>
        <taxon>Amygdaloideae</taxon>
        <taxon>Maleae</taxon>
        <taxon>Malus</taxon>
    </lineage>
</organism>
<keyword evidence="2" id="KW-1185">Reference proteome</keyword>
<dbReference type="Proteomes" id="UP000315295">
    <property type="component" value="Unassembled WGS sequence"/>
</dbReference>
<dbReference type="InterPro" id="IPR008210">
    <property type="entry name" value="PEP_carboxykinase_N"/>
</dbReference>
<name>A0A540N0E4_MALBA</name>
<evidence type="ECO:0000313" key="1">
    <source>
        <dbReference type="EMBL" id="TQE04525.1"/>
    </source>
</evidence>
<reference evidence="1 2" key="1">
    <citation type="journal article" date="2019" name="G3 (Bethesda)">
        <title>Sequencing of a Wild Apple (Malus baccata) Genome Unravels the Differences Between Cultivated and Wild Apple Species Regarding Disease Resistance and Cold Tolerance.</title>
        <authorList>
            <person name="Chen X."/>
        </authorList>
    </citation>
    <scope>NUCLEOTIDE SEQUENCE [LARGE SCALE GENOMIC DNA]</scope>
    <source>
        <strain evidence="2">cv. Shandingzi</strain>
        <tissue evidence="1">Leaves</tissue>
    </source>
</reference>
<dbReference type="STRING" id="106549.A0A540N0E4"/>
<dbReference type="GO" id="GO:0004611">
    <property type="term" value="F:phosphoenolpyruvate carboxykinase activity"/>
    <property type="evidence" value="ECO:0007669"/>
    <property type="project" value="InterPro"/>
</dbReference>
<gene>
    <name evidence="1" type="ORF">C1H46_009832</name>
</gene>
<evidence type="ECO:0000313" key="2">
    <source>
        <dbReference type="Proteomes" id="UP000315295"/>
    </source>
</evidence>
<sequence>MTSSLIGSKRRWCRTSQQGVSHPLLTSRRISELQTSPSSAGQFPCNRYTQHVTSSTNIDINLARKEMVILGSMDAGPLQLYALSHP</sequence>
<dbReference type="GO" id="GO:0006094">
    <property type="term" value="P:gluconeogenesis"/>
    <property type="evidence" value="ECO:0007669"/>
    <property type="project" value="InterPro"/>
</dbReference>
<comment type="caution">
    <text evidence="1">The sequence shown here is derived from an EMBL/GenBank/DDBJ whole genome shotgun (WGS) entry which is preliminary data.</text>
</comment>
<dbReference type="SUPFAM" id="SSF68923">
    <property type="entry name" value="PEP carboxykinase N-terminal domain"/>
    <property type="match status" value="1"/>
</dbReference>